<evidence type="ECO:0000256" key="1">
    <source>
        <dbReference type="ARBA" id="ARBA00004123"/>
    </source>
</evidence>
<dbReference type="EMBL" id="HBHW01036400">
    <property type="protein sequence ID" value="CAE0059898.1"/>
    <property type="molecule type" value="Transcribed_RNA"/>
</dbReference>
<name>A0A7S3A2T1_9RHOD</name>
<dbReference type="EMBL" id="HBHW01036402">
    <property type="protein sequence ID" value="CAE0059900.1"/>
    <property type="molecule type" value="Transcribed_RNA"/>
</dbReference>
<dbReference type="InterPro" id="IPR036388">
    <property type="entry name" value="WH-like_DNA-bd_sf"/>
</dbReference>
<evidence type="ECO:0000256" key="2">
    <source>
        <dbReference type="ARBA" id="ARBA00008680"/>
    </source>
</evidence>
<dbReference type="SMART" id="SM00360">
    <property type="entry name" value="RRM"/>
    <property type="match status" value="2"/>
</dbReference>
<dbReference type="PANTHER" id="PTHR22792:SF62">
    <property type="entry name" value="LA-RELATED PROTEIN 7"/>
    <property type="match status" value="1"/>
</dbReference>
<gene>
    <name evidence="12" type="ORF">RMAR00112_LOCUS27963</name>
    <name evidence="13" type="ORF">RMAR00112_LOCUS27965</name>
    <name evidence="14" type="ORF">RMAR00112_LOCUS27966</name>
    <name evidence="15" type="ORF">RMAR00112_LOCUS27967</name>
    <name evidence="16" type="ORF">RMAR00112_LOCUS27968</name>
    <name evidence="17" type="ORF">RMAR00112_LOCUS27969</name>
</gene>
<protein>
    <recommendedName>
        <fullName evidence="18">La-related protein 7</fullName>
    </recommendedName>
</protein>
<dbReference type="GO" id="GO:1990904">
    <property type="term" value="C:ribonucleoprotein complex"/>
    <property type="evidence" value="ECO:0007669"/>
    <property type="project" value="UniProtKB-UniRule"/>
</dbReference>
<evidence type="ECO:0000313" key="14">
    <source>
        <dbReference type="EMBL" id="CAE0059901.1"/>
    </source>
</evidence>
<dbReference type="EMBL" id="HBHW01036407">
    <property type="protein sequence ID" value="CAE0059904.1"/>
    <property type="molecule type" value="Transcribed_RNA"/>
</dbReference>
<dbReference type="InterPro" id="IPR014886">
    <property type="entry name" value="La_xRRM"/>
</dbReference>
<dbReference type="GO" id="GO:0003723">
    <property type="term" value="F:RNA binding"/>
    <property type="evidence" value="ECO:0007669"/>
    <property type="project" value="UniProtKB-UniRule"/>
</dbReference>
<evidence type="ECO:0000313" key="13">
    <source>
        <dbReference type="EMBL" id="CAE0059900.1"/>
    </source>
</evidence>
<evidence type="ECO:0000313" key="17">
    <source>
        <dbReference type="EMBL" id="CAE0059904.1"/>
    </source>
</evidence>
<dbReference type="InterPro" id="IPR012677">
    <property type="entry name" value="Nucleotide-bd_a/b_plait_sf"/>
</dbReference>
<evidence type="ECO:0000256" key="6">
    <source>
        <dbReference type="ARBA" id="ARBA00023242"/>
    </source>
</evidence>
<keyword evidence="4" id="KW-0805">Transcription regulation</keyword>
<evidence type="ECO:0000313" key="12">
    <source>
        <dbReference type="EMBL" id="CAE0059898.1"/>
    </source>
</evidence>
<dbReference type="GO" id="GO:0006396">
    <property type="term" value="P:RNA processing"/>
    <property type="evidence" value="ECO:0007669"/>
    <property type="project" value="InterPro"/>
</dbReference>
<proteinExistence type="inferred from homology"/>
<dbReference type="SMART" id="SM00715">
    <property type="entry name" value="LA"/>
    <property type="match status" value="1"/>
</dbReference>
<evidence type="ECO:0000259" key="11">
    <source>
        <dbReference type="PROSITE" id="PS51939"/>
    </source>
</evidence>
<dbReference type="PROSITE" id="PS50961">
    <property type="entry name" value="HTH_LA"/>
    <property type="match status" value="1"/>
</dbReference>
<dbReference type="InterPro" id="IPR002344">
    <property type="entry name" value="Lupus_La"/>
</dbReference>
<keyword evidence="5" id="KW-0804">Transcription</keyword>
<dbReference type="EMBL" id="HBHW01036405">
    <property type="protein sequence ID" value="CAE0059902.1"/>
    <property type="molecule type" value="Transcribed_RNA"/>
</dbReference>
<organism evidence="17">
    <name type="scientific">Rhodosorus marinus</name>
    <dbReference type="NCBI Taxonomy" id="101924"/>
    <lineage>
        <taxon>Eukaryota</taxon>
        <taxon>Rhodophyta</taxon>
        <taxon>Stylonematophyceae</taxon>
        <taxon>Stylonematales</taxon>
        <taxon>Stylonemataceae</taxon>
        <taxon>Rhodosorus</taxon>
    </lineage>
</organism>
<dbReference type="Pfam" id="PF08777">
    <property type="entry name" value="RRM_3"/>
    <property type="match status" value="1"/>
</dbReference>
<dbReference type="PROSITE" id="PS51939">
    <property type="entry name" value="XRRM"/>
    <property type="match status" value="1"/>
</dbReference>
<feature type="domain" description="XRRM" evidence="11">
    <location>
        <begin position="289"/>
        <end position="413"/>
    </location>
</feature>
<evidence type="ECO:0000256" key="7">
    <source>
        <dbReference type="PROSITE-ProRule" id="PRU00332"/>
    </source>
</evidence>
<feature type="domain" description="RRM" evidence="9">
    <location>
        <begin position="183"/>
        <end position="275"/>
    </location>
</feature>
<dbReference type="InterPro" id="IPR000504">
    <property type="entry name" value="RRM_dom"/>
</dbReference>
<dbReference type="PRINTS" id="PR00302">
    <property type="entry name" value="LUPUSLA"/>
</dbReference>
<evidence type="ECO:0000313" key="16">
    <source>
        <dbReference type="EMBL" id="CAE0059903.1"/>
    </source>
</evidence>
<evidence type="ECO:0000259" key="9">
    <source>
        <dbReference type="PROSITE" id="PS50102"/>
    </source>
</evidence>
<feature type="region of interest" description="Disordered" evidence="8">
    <location>
        <begin position="378"/>
        <end position="468"/>
    </location>
</feature>
<evidence type="ECO:0000256" key="8">
    <source>
        <dbReference type="SAM" id="MobiDB-lite"/>
    </source>
</evidence>
<dbReference type="Pfam" id="PF00076">
    <property type="entry name" value="RRM_1"/>
    <property type="match status" value="1"/>
</dbReference>
<dbReference type="EMBL" id="HBHW01036406">
    <property type="protein sequence ID" value="CAE0059903.1"/>
    <property type="molecule type" value="Transcribed_RNA"/>
</dbReference>
<comment type="similarity">
    <text evidence="2">Belongs to the LARP7 family.</text>
</comment>
<keyword evidence="6" id="KW-0539">Nucleus</keyword>
<feature type="domain" description="HTH La-type RNA-binding" evidence="10">
    <location>
        <begin position="82"/>
        <end position="174"/>
    </location>
</feature>
<dbReference type="PROSITE" id="PS50102">
    <property type="entry name" value="RRM"/>
    <property type="match status" value="1"/>
</dbReference>
<dbReference type="PANTHER" id="PTHR22792">
    <property type="entry name" value="LUPUS LA PROTEIN-RELATED"/>
    <property type="match status" value="1"/>
</dbReference>
<sequence>MGDQNVETQWEEEEKRMEGYLVKWLSGEAGASSISLDKDGYVEASSLASLRRSRRMGFSVDMILTVGRKSKLLEVHDNRIRRCQKEAKKSAIVKLLEFWFGVHNLRRDKFLGKLLREAADGMVSVDKILTFNKLKVLNSTKEELLSAIEDLPSFLKLSENRERVGRVKHIEEEPQPEENPDQRTVYIETFSPETTHEKIAELVEKFGKVGYISIPRFKDGTIKGFAFVEFELESSAKACVEQRTLKSTHGEELIVISKLQWLAMKEELKSARKERKERGMHAKQVQNFGYPIGTLVKVGGLSEAVKRQEIYDALQTITPVAFVDFKRSTPEICFARFYTASSAAKVEEALSAGSLRIGSRKVVARILTGKEESEQWKIIHKQTEEKEEKKKKRVGDPRTKEDGSGTVQPQRQEREGNKDEKHETHLGESEVRSNIDVQSDSKGVKRPAEEDSIELDESKKKKTKKRTN</sequence>
<accession>A0A7S3A2T1</accession>
<dbReference type="EMBL" id="HBHW01036404">
    <property type="protein sequence ID" value="CAE0059901.1"/>
    <property type="molecule type" value="Transcribed_RNA"/>
</dbReference>
<evidence type="ECO:0000256" key="5">
    <source>
        <dbReference type="ARBA" id="ARBA00023163"/>
    </source>
</evidence>
<evidence type="ECO:0000256" key="4">
    <source>
        <dbReference type="ARBA" id="ARBA00023015"/>
    </source>
</evidence>
<evidence type="ECO:0000256" key="3">
    <source>
        <dbReference type="ARBA" id="ARBA00022884"/>
    </source>
</evidence>
<dbReference type="SUPFAM" id="SSF54928">
    <property type="entry name" value="RNA-binding domain, RBD"/>
    <property type="match status" value="1"/>
</dbReference>
<dbReference type="Gene3D" id="1.10.10.10">
    <property type="entry name" value="Winged helix-like DNA-binding domain superfamily/Winged helix DNA-binding domain"/>
    <property type="match status" value="1"/>
</dbReference>
<comment type="subcellular location">
    <subcellularLocation>
        <location evidence="1">Nucleus</location>
    </subcellularLocation>
</comment>
<feature type="compositionally biased region" description="Basic and acidic residues" evidence="8">
    <location>
        <begin position="378"/>
        <end position="403"/>
    </location>
</feature>
<keyword evidence="3 7" id="KW-0694">RNA-binding</keyword>
<dbReference type="InterPro" id="IPR045180">
    <property type="entry name" value="La_dom_prot"/>
</dbReference>
<reference evidence="17" key="1">
    <citation type="submission" date="2021-01" db="EMBL/GenBank/DDBJ databases">
        <authorList>
            <person name="Corre E."/>
            <person name="Pelletier E."/>
            <person name="Niang G."/>
            <person name="Scheremetjew M."/>
            <person name="Finn R."/>
            <person name="Kale V."/>
            <person name="Holt S."/>
            <person name="Cochrane G."/>
            <person name="Meng A."/>
            <person name="Brown T."/>
            <person name="Cohen L."/>
        </authorList>
    </citation>
    <scope>NUCLEOTIDE SEQUENCE</scope>
    <source>
        <strain evidence="17">CCMP 769</strain>
    </source>
</reference>
<evidence type="ECO:0008006" key="18">
    <source>
        <dbReference type="Google" id="ProtNLM"/>
    </source>
</evidence>
<evidence type="ECO:0000313" key="15">
    <source>
        <dbReference type="EMBL" id="CAE0059902.1"/>
    </source>
</evidence>
<dbReference type="InterPro" id="IPR036390">
    <property type="entry name" value="WH_DNA-bd_sf"/>
</dbReference>
<dbReference type="InterPro" id="IPR035979">
    <property type="entry name" value="RBD_domain_sf"/>
</dbReference>
<dbReference type="InterPro" id="IPR006630">
    <property type="entry name" value="La_HTH"/>
</dbReference>
<dbReference type="Pfam" id="PF05383">
    <property type="entry name" value="La"/>
    <property type="match status" value="1"/>
</dbReference>
<dbReference type="Gene3D" id="3.30.70.330">
    <property type="match status" value="2"/>
</dbReference>
<evidence type="ECO:0000259" key="10">
    <source>
        <dbReference type="PROSITE" id="PS50961"/>
    </source>
</evidence>
<dbReference type="AlphaFoldDB" id="A0A7S3A2T1"/>
<feature type="compositionally biased region" description="Basic and acidic residues" evidence="8">
    <location>
        <begin position="411"/>
        <end position="433"/>
    </location>
</feature>
<dbReference type="GO" id="GO:0005634">
    <property type="term" value="C:nucleus"/>
    <property type="evidence" value="ECO:0007669"/>
    <property type="project" value="UniProtKB-SubCell"/>
</dbReference>
<dbReference type="SUPFAM" id="SSF46785">
    <property type="entry name" value="Winged helix' DNA-binding domain"/>
    <property type="match status" value="1"/>
</dbReference>